<dbReference type="RefSeq" id="WP_149323683.1">
    <property type="nucleotide sequence ID" value="NZ_JARWAH010000006.1"/>
</dbReference>
<comment type="caution">
    <text evidence="2">The sequence shown here is derived from an EMBL/GenBank/DDBJ whole genome shotgun (WGS) entry which is preliminary data.</text>
</comment>
<dbReference type="AlphaFoldDB" id="A0A5D9CFN5"/>
<accession>A0A5D9CFN5</accession>
<name>A0A5D9CFN5_HALER</name>
<protein>
    <submittedName>
        <fullName evidence="2">DUF4123 domain-containing protein</fullName>
    </submittedName>
</protein>
<evidence type="ECO:0000313" key="3">
    <source>
        <dbReference type="Proteomes" id="UP000324260"/>
    </source>
</evidence>
<dbReference type="Proteomes" id="UP000324260">
    <property type="component" value="Unassembled WGS sequence"/>
</dbReference>
<gene>
    <name evidence="2" type="ORF">FZZ93_18035</name>
</gene>
<proteinExistence type="predicted"/>
<evidence type="ECO:0000259" key="1">
    <source>
        <dbReference type="Pfam" id="PF13503"/>
    </source>
</evidence>
<reference evidence="2 3" key="1">
    <citation type="submission" date="2019-08" db="EMBL/GenBank/DDBJ databases">
        <title>Draft Genome Sequence of Halomonas eurihalina Isolated from Preserved Hide-surface.</title>
        <authorList>
            <person name="Hussain S.A."/>
            <person name="Xu A."/>
            <person name="Sarker M."/>
            <person name="Sommers C."/>
        </authorList>
    </citation>
    <scope>NUCLEOTIDE SEQUENCE [LARGE SCALE GENOMIC DNA]</scope>
    <source>
        <strain evidence="2 3">MS1</strain>
    </source>
</reference>
<feature type="domain" description="DUF4123" evidence="1">
    <location>
        <begin position="20"/>
        <end position="138"/>
    </location>
</feature>
<dbReference type="EMBL" id="VTPU01000032">
    <property type="protein sequence ID" value="TZG30798.1"/>
    <property type="molecule type" value="Genomic_DNA"/>
</dbReference>
<evidence type="ECO:0000313" key="2">
    <source>
        <dbReference type="EMBL" id="TZG30798.1"/>
    </source>
</evidence>
<dbReference type="Pfam" id="PF13503">
    <property type="entry name" value="DUF4123"/>
    <property type="match status" value="1"/>
</dbReference>
<keyword evidence="3" id="KW-1185">Reference proteome</keyword>
<dbReference type="OrthoDB" id="6353266at2"/>
<dbReference type="InterPro" id="IPR025391">
    <property type="entry name" value="DUF4123"/>
</dbReference>
<sequence length="299" mass="34060">MSGWSVIRPPVPSDRGGECLFVLLDGVTMEPVERWLYETHSSPVYEPLYLDTPLSGCRALSPCLVELEVGSPVFERFIEEEAIREAGWLLTSSEPMEVVADHLRRLLIVEHPWQGEQTLRVASPEVMRCLCEAESLQQTSFLMGPIKRLWLPEMQKQELIWHHFESDGEWLRDNLAVRFQLTEAHWASLERIAWRRFRFELAEHLQTYFATGPWLSTFDGAEEAAGEVIELTVALGFHGRRAHFYLANILGAHGRSALDENVMPELARSLKVADGRPPMERLKSAVSLAQAQLNRETSV</sequence>
<organism evidence="2 3">
    <name type="scientific">Halomonas eurihalina</name>
    <dbReference type="NCBI Taxonomy" id="42566"/>
    <lineage>
        <taxon>Bacteria</taxon>
        <taxon>Pseudomonadati</taxon>
        <taxon>Pseudomonadota</taxon>
        <taxon>Gammaproteobacteria</taxon>
        <taxon>Oceanospirillales</taxon>
        <taxon>Halomonadaceae</taxon>
        <taxon>Halomonas</taxon>
    </lineage>
</organism>